<sequence length="299" mass="31798">MSTAALRRAFDRLRASRAADADTAEHALTDALRPLAGSVWPEVAWRSSRLTGTGYPVELAWASRDAAVRWTCEVAGPETPEADRLRLARRVAGSAVDAGPWLLAQREHRLLWGAWLGWRQLDGVRHRKIYLELPDGRVPAGPWSAAAAELDSRVGGLTWRMAGLNDDGSVELYARALDPTWTALTSAAALVGDGSRLVGLVGGLVGYPWPCGLSLVLAPAGTPVALTCFAIAKTVWACDAAARAAVLRTTDTVDHPAASRQLYAALSAGPDDGRWRHGMVGAGVDSTGRAWLQAGLRPT</sequence>
<reference evidence="1 2" key="1">
    <citation type="submission" date="2023-06" db="EMBL/GenBank/DDBJ databases">
        <authorList>
            <person name="Yushchuk O."/>
            <person name="Binda E."/>
            <person name="Ruckert-Reed C."/>
            <person name="Fedorenko V."/>
            <person name="Kalinowski J."/>
            <person name="Marinelli F."/>
        </authorList>
    </citation>
    <scope>NUCLEOTIDE SEQUENCE [LARGE SCALE GENOMIC DNA]</scope>
    <source>
        <strain evidence="1 2">NRRL 3884</strain>
    </source>
</reference>
<protein>
    <submittedName>
        <fullName evidence="1">Uncharacterized protein</fullName>
    </submittedName>
</protein>
<evidence type="ECO:0000313" key="1">
    <source>
        <dbReference type="EMBL" id="WIN00398.1"/>
    </source>
</evidence>
<accession>A0ABY8WSF7</accession>
<organism evidence="1 2">
    <name type="scientific">Actinoplanes oblitus</name>
    <dbReference type="NCBI Taxonomy" id="3040509"/>
    <lineage>
        <taxon>Bacteria</taxon>
        <taxon>Bacillati</taxon>
        <taxon>Actinomycetota</taxon>
        <taxon>Actinomycetes</taxon>
        <taxon>Micromonosporales</taxon>
        <taxon>Micromonosporaceae</taxon>
        <taxon>Actinoplanes</taxon>
    </lineage>
</organism>
<evidence type="ECO:0000313" key="2">
    <source>
        <dbReference type="Proteomes" id="UP001240150"/>
    </source>
</evidence>
<name>A0ABY8WSF7_9ACTN</name>
<dbReference type="EMBL" id="CP126980">
    <property type="protein sequence ID" value="WIN00398.1"/>
    <property type="molecule type" value="Genomic_DNA"/>
</dbReference>
<gene>
    <name evidence="1" type="ORF">ACTOB_004102</name>
</gene>
<dbReference type="RefSeq" id="WP_284921925.1">
    <property type="nucleotide sequence ID" value="NZ_CP126980.1"/>
</dbReference>
<keyword evidence="2" id="KW-1185">Reference proteome</keyword>
<dbReference type="Proteomes" id="UP001240150">
    <property type="component" value="Chromosome"/>
</dbReference>
<proteinExistence type="predicted"/>